<feature type="domain" description="GGDEF" evidence="3">
    <location>
        <begin position="264"/>
        <end position="397"/>
    </location>
</feature>
<dbReference type="CDD" id="cd01949">
    <property type="entry name" value="GGDEF"/>
    <property type="match status" value="1"/>
</dbReference>
<feature type="transmembrane region" description="Helical" evidence="1">
    <location>
        <begin position="151"/>
        <end position="173"/>
    </location>
</feature>
<dbReference type="InterPro" id="IPR001633">
    <property type="entry name" value="EAL_dom"/>
</dbReference>
<dbReference type="Pfam" id="PF16448">
    <property type="entry name" value="LapD_MoxY_N"/>
    <property type="match status" value="1"/>
</dbReference>
<feature type="transmembrane region" description="Helical" evidence="1">
    <location>
        <begin position="6"/>
        <end position="28"/>
    </location>
</feature>
<dbReference type="Proteomes" id="UP001321445">
    <property type="component" value="Chromosome"/>
</dbReference>
<dbReference type="Gene3D" id="3.20.20.450">
    <property type="entry name" value="EAL domain"/>
    <property type="match status" value="1"/>
</dbReference>
<name>A0ABM8FIC4_9BACT</name>
<dbReference type="Pfam" id="PF00990">
    <property type="entry name" value="GGDEF"/>
    <property type="match status" value="1"/>
</dbReference>
<evidence type="ECO:0000313" key="4">
    <source>
        <dbReference type="EMBL" id="BDY12041.1"/>
    </source>
</evidence>
<protein>
    <submittedName>
        <fullName evidence="4">GGDEF domain-containing protein</fullName>
    </submittedName>
</protein>
<dbReference type="InterPro" id="IPR029787">
    <property type="entry name" value="Nucleotide_cyclase"/>
</dbReference>
<gene>
    <name evidence="4" type="ORF">HCR_03530</name>
</gene>
<evidence type="ECO:0000259" key="2">
    <source>
        <dbReference type="PROSITE" id="PS50883"/>
    </source>
</evidence>
<proteinExistence type="predicted"/>
<dbReference type="InterPro" id="IPR035919">
    <property type="entry name" value="EAL_sf"/>
</dbReference>
<dbReference type="InterPro" id="IPR050706">
    <property type="entry name" value="Cyclic-di-GMP_PDE-like"/>
</dbReference>
<dbReference type="Pfam" id="PF00563">
    <property type="entry name" value="EAL"/>
    <property type="match status" value="1"/>
</dbReference>
<dbReference type="InterPro" id="IPR000160">
    <property type="entry name" value="GGDEF_dom"/>
</dbReference>
<dbReference type="PANTHER" id="PTHR33121:SF79">
    <property type="entry name" value="CYCLIC DI-GMP PHOSPHODIESTERASE PDED-RELATED"/>
    <property type="match status" value="1"/>
</dbReference>
<dbReference type="PANTHER" id="PTHR33121">
    <property type="entry name" value="CYCLIC DI-GMP PHOSPHODIESTERASE PDEF"/>
    <property type="match status" value="1"/>
</dbReference>
<dbReference type="SMART" id="SM00052">
    <property type="entry name" value="EAL"/>
    <property type="match status" value="1"/>
</dbReference>
<dbReference type="NCBIfam" id="TIGR00254">
    <property type="entry name" value="GGDEF"/>
    <property type="match status" value="1"/>
</dbReference>
<dbReference type="InterPro" id="IPR043128">
    <property type="entry name" value="Rev_trsase/Diguanyl_cyclase"/>
</dbReference>
<keyword evidence="1" id="KW-0812">Transmembrane</keyword>
<dbReference type="Gene3D" id="3.30.70.270">
    <property type="match status" value="1"/>
</dbReference>
<keyword evidence="1" id="KW-0472">Membrane</keyword>
<organism evidence="4 5">
    <name type="scientific">Hydrogenimonas cancrithermarum</name>
    <dbReference type="NCBI Taxonomy" id="2993563"/>
    <lineage>
        <taxon>Bacteria</taxon>
        <taxon>Pseudomonadati</taxon>
        <taxon>Campylobacterota</taxon>
        <taxon>Epsilonproteobacteria</taxon>
        <taxon>Campylobacterales</taxon>
        <taxon>Hydrogenimonadaceae</taxon>
        <taxon>Hydrogenimonas</taxon>
    </lineage>
</organism>
<dbReference type="PROSITE" id="PS50887">
    <property type="entry name" value="GGDEF"/>
    <property type="match status" value="1"/>
</dbReference>
<evidence type="ECO:0000256" key="1">
    <source>
        <dbReference type="SAM" id="Phobius"/>
    </source>
</evidence>
<dbReference type="InterPro" id="IPR032244">
    <property type="entry name" value="LapD_MoxY_N"/>
</dbReference>
<dbReference type="PROSITE" id="PS50883">
    <property type="entry name" value="EAL"/>
    <property type="match status" value="1"/>
</dbReference>
<dbReference type="Gene3D" id="3.30.110.200">
    <property type="match status" value="1"/>
</dbReference>
<dbReference type="EMBL" id="AP027370">
    <property type="protein sequence ID" value="BDY12041.1"/>
    <property type="molecule type" value="Genomic_DNA"/>
</dbReference>
<dbReference type="SUPFAM" id="SSF141868">
    <property type="entry name" value="EAL domain-like"/>
    <property type="match status" value="1"/>
</dbReference>
<keyword evidence="1" id="KW-1133">Transmembrane helix</keyword>
<accession>A0ABM8FIC4</accession>
<dbReference type="SUPFAM" id="SSF55073">
    <property type="entry name" value="Nucleotide cyclase"/>
    <property type="match status" value="1"/>
</dbReference>
<evidence type="ECO:0000313" key="5">
    <source>
        <dbReference type="Proteomes" id="UP001321445"/>
    </source>
</evidence>
<dbReference type="SMART" id="SM00267">
    <property type="entry name" value="GGDEF"/>
    <property type="match status" value="1"/>
</dbReference>
<sequence length="630" mass="72121">MTLYKQIGIYVSVLLLLLLGGVLGINFFKTKSYIEEQLNVQAKNTAFALSLSIGAVNGEKEKVREIIDTLFESGAYSLIEFESMERLPVYRKTKEPDIGNVPFWFADFVGIHTMIAENFVDGKNRSFGVVLVRADKADAYTQLFELFKYTLYLFIFFGVLGLVILHFVLGILLRSLENIRNQAEGISHNRFIIQKELPTSPELKNVVITMNSMVKRVKELYERSSEAMKKCQDTLYYDYLTGLFNRRYFQVKLPEYLLANDSRSRGVLVLIRINGIPYANKRVGHKRVDDIFMRFTSILQKSCEMVHEPIICRINGTEFGLVLPVYNAITAKDLAENIIKDFLVLSDRSGLREVLYLSIGICEYVRKSHVSELLSCADAALSQASLYHENRIVAFDGSDRPAVVAGKMQWRQIISKSLKEGRLQPHFDPIVDLKTNKEVSYTLSFNIAYESKILKYGDYVPVVIELGMEYDLMNFEIEYMKQHHFSQQTISFELIADMLEESDKFFHFEKSVKEISKNIRGRLFVEISEYDLLSLDPIVVERISAALRRSGIRFGINHFSAENGDYSYLKYTAPAYIKMHTSLYLDLDTASQNALLTLLASLDIQLIITGVSKEEIPHLMSASIRYVMFA</sequence>
<keyword evidence="5" id="KW-1185">Reference proteome</keyword>
<evidence type="ECO:0000259" key="3">
    <source>
        <dbReference type="PROSITE" id="PS50887"/>
    </source>
</evidence>
<dbReference type="RefSeq" id="WP_286337253.1">
    <property type="nucleotide sequence ID" value="NZ_AP027370.1"/>
</dbReference>
<reference evidence="4 5" key="1">
    <citation type="submission" date="2023-03" db="EMBL/GenBank/DDBJ databases">
        <title>Description of Hydrogenimonas sp. ISO32.</title>
        <authorList>
            <person name="Mino S."/>
            <person name="Fukazawa S."/>
            <person name="Sawabe T."/>
        </authorList>
    </citation>
    <scope>NUCLEOTIDE SEQUENCE [LARGE SCALE GENOMIC DNA]</scope>
    <source>
        <strain evidence="4 5">ISO32</strain>
    </source>
</reference>
<feature type="domain" description="EAL" evidence="2">
    <location>
        <begin position="407"/>
        <end position="630"/>
    </location>
</feature>